<feature type="compositionally biased region" description="Basic and acidic residues" evidence="1">
    <location>
        <begin position="77"/>
        <end position="90"/>
    </location>
</feature>
<protein>
    <submittedName>
        <fullName evidence="2">Uncharacterized protein</fullName>
    </submittedName>
</protein>
<keyword evidence="3" id="KW-1185">Reference proteome</keyword>
<dbReference type="Proteomes" id="UP000558488">
    <property type="component" value="Unassembled WGS sequence"/>
</dbReference>
<reference evidence="2 3" key="1">
    <citation type="journal article" date="2020" name="Nature">
        <title>Six reference-quality genomes reveal evolution of bat adaptations.</title>
        <authorList>
            <person name="Jebb D."/>
            <person name="Huang Z."/>
            <person name="Pippel M."/>
            <person name="Hughes G.M."/>
            <person name="Lavrichenko K."/>
            <person name="Devanna P."/>
            <person name="Winkler S."/>
            <person name="Jermiin L.S."/>
            <person name="Skirmuntt E.C."/>
            <person name="Katzourakis A."/>
            <person name="Burkitt-Gray L."/>
            <person name="Ray D.A."/>
            <person name="Sullivan K.A.M."/>
            <person name="Roscito J.G."/>
            <person name="Kirilenko B.M."/>
            <person name="Davalos L.M."/>
            <person name="Corthals A.P."/>
            <person name="Power M.L."/>
            <person name="Jones G."/>
            <person name="Ransome R.D."/>
            <person name="Dechmann D.K.N."/>
            <person name="Locatelli A.G."/>
            <person name="Puechmaille S.J."/>
            <person name="Fedrigo O."/>
            <person name="Jarvis E.D."/>
            <person name="Hiller M."/>
            <person name="Vernes S.C."/>
            <person name="Myers E.W."/>
            <person name="Teeling E.C."/>
        </authorList>
    </citation>
    <scope>NUCLEOTIDE SEQUENCE [LARGE SCALE GENOMIC DNA]</scope>
    <source>
        <strain evidence="2">MPipKuh1</strain>
        <tissue evidence="2">Flight muscle</tissue>
    </source>
</reference>
<dbReference type="EMBL" id="JACAGB010000135">
    <property type="protein sequence ID" value="KAF6267766.1"/>
    <property type="molecule type" value="Genomic_DNA"/>
</dbReference>
<evidence type="ECO:0000256" key="1">
    <source>
        <dbReference type="SAM" id="MobiDB-lite"/>
    </source>
</evidence>
<comment type="caution">
    <text evidence="2">The sequence shown here is derived from an EMBL/GenBank/DDBJ whole genome shotgun (WGS) entry which is preliminary data.</text>
</comment>
<evidence type="ECO:0000313" key="3">
    <source>
        <dbReference type="Proteomes" id="UP000558488"/>
    </source>
</evidence>
<organism evidence="2 3">
    <name type="scientific">Pipistrellus kuhlii</name>
    <name type="common">Kuhl's pipistrelle</name>
    <dbReference type="NCBI Taxonomy" id="59472"/>
    <lineage>
        <taxon>Eukaryota</taxon>
        <taxon>Metazoa</taxon>
        <taxon>Chordata</taxon>
        <taxon>Craniata</taxon>
        <taxon>Vertebrata</taxon>
        <taxon>Euteleostomi</taxon>
        <taxon>Mammalia</taxon>
        <taxon>Eutheria</taxon>
        <taxon>Laurasiatheria</taxon>
        <taxon>Chiroptera</taxon>
        <taxon>Yangochiroptera</taxon>
        <taxon>Vespertilionidae</taxon>
        <taxon>Pipistrellus</taxon>
    </lineage>
</organism>
<proteinExistence type="predicted"/>
<sequence length="185" mass="19769">MLTLSPDVLSPRRASPEVPGRRDISHNSRCLFGAEHFLKFRKKPPTHPASPSHRGQEPGRSPAHPPGWSASIPSRLCQEHSHTPDARDRGTANSPVSAQDTFQGQGRAWEGSQVPATHSVFAVSSSWPCVPLPDATGWAGASHPSAIESPDLHPAVTFSFRNYLSRGCFVGPAGESPGPCAQQSL</sequence>
<gene>
    <name evidence="2" type="ORF">mPipKuh1_008342</name>
</gene>
<dbReference type="AlphaFoldDB" id="A0A7J7QVA2"/>
<accession>A0A7J7QVA2</accession>
<evidence type="ECO:0000313" key="2">
    <source>
        <dbReference type="EMBL" id="KAF6267766.1"/>
    </source>
</evidence>
<feature type="compositionally biased region" description="Polar residues" evidence="1">
    <location>
        <begin position="91"/>
        <end position="104"/>
    </location>
</feature>
<feature type="region of interest" description="Disordered" evidence="1">
    <location>
        <begin position="41"/>
        <end position="111"/>
    </location>
</feature>
<feature type="region of interest" description="Disordered" evidence="1">
    <location>
        <begin position="1"/>
        <end position="26"/>
    </location>
</feature>
<name>A0A7J7QVA2_PIPKU</name>